<dbReference type="AlphaFoldDB" id="A0A0S4UBS4"/>
<organism evidence="1">
    <name type="scientific">Ralstonia solanacearum</name>
    <name type="common">Pseudomonas solanacearum</name>
    <dbReference type="NCBI Taxonomy" id="305"/>
    <lineage>
        <taxon>Bacteria</taxon>
        <taxon>Pseudomonadati</taxon>
        <taxon>Pseudomonadota</taxon>
        <taxon>Betaproteobacteria</taxon>
        <taxon>Burkholderiales</taxon>
        <taxon>Burkholderiaceae</taxon>
        <taxon>Ralstonia</taxon>
        <taxon>Ralstonia solanacearum species complex</taxon>
    </lineage>
</organism>
<sequence>MTYAQSEARNCFHLFAPLSMRVFTYFRTNRALMIHANALPKLPLSGVAEPCDGTRGRGGATRDHR</sequence>
<dbReference type="EMBL" id="LN899821">
    <property type="protein sequence ID" value="CUV19637.1"/>
    <property type="molecule type" value="Genomic_DNA"/>
</dbReference>
<protein>
    <submittedName>
        <fullName evidence="1">Uncharacterized protein</fullName>
    </submittedName>
</protein>
<gene>
    <name evidence="1" type="ORF">PSS4_v1_1070070</name>
</gene>
<proteinExistence type="predicted"/>
<accession>A0A0S4UBS4</accession>
<reference evidence="1" key="1">
    <citation type="submission" date="2015-10" db="EMBL/GenBank/DDBJ databases">
        <authorList>
            <person name="Gilbert D.G."/>
        </authorList>
    </citation>
    <scope>NUCLEOTIDE SEQUENCE</scope>
    <source>
        <strain evidence="1">Phyl III-seqv23</strain>
    </source>
</reference>
<name>A0A0S4UBS4_RALSL</name>
<evidence type="ECO:0000313" key="1">
    <source>
        <dbReference type="EMBL" id="CUV19637.1"/>
    </source>
</evidence>